<reference evidence="1" key="2">
    <citation type="journal article" date="2015" name="Fish Shellfish Immunol.">
        <title>Early steps in the European eel (Anguilla anguilla)-Vibrio vulnificus interaction in the gills: Role of the RtxA13 toxin.</title>
        <authorList>
            <person name="Callol A."/>
            <person name="Pajuelo D."/>
            <person name="Ebbesson L."/>
            <person name="Teles M."/>
            <person name="MacKenzie S."/>
            <person name="Amaro C."/>
        </authorList>
    </citation>
    <scope>NUCLEOTIDE SEQUENCE</scope>
</reference>
<organism evidence="1">
    <name type="scientific">Anguilla anguilla</name>
    <name type="common">European freshwater eel</name>
    <name type="synonym">Muraena anguilla</name>
    <dbReference type="NCBI Taxonomy" id="7936"/>
    <lineage>
        <taxon>Eukaryota</taxon>
        <taxon>Metazoa</taxon>
        <taxon>Chordata</taxon>
        <taxon>Craniata</taxon>
        <taxon>Vertebrata</taxon>
        <taxon>Euteleostomi</taxon>
        <taxon>Actinopterygii</taxon>
        <taxon>Neopterygii</taxon>
        <taxon>Teleostei</taxon>
        <taxon>Anguilliformes</taxon>
        <taxon>Anguillidae</taxon>
        <taxon>Anguilla</taxon>
    </lineage>
</organism>
<sequence length="65" mass="7488">MSSEMPTDARDGHYEYFSFFVVKLHNGRETASRYTAALRRELERPQDSQHTVSGSSIAVNVMFYL</sequence>
<accession>A0A0E9QNW6</accession>
<evidence type="ECO:0000313" key="1">
    <source>
        <dbReference type="EMBL" id="JAH18177.1"/>
    </source>
</evidence>
<proteinExistence type="predicted"/>
<protein>
    <submittedName>
        <fullName evidence="1">Uncharacterized protein</fullName>
    </submittedName>
</protein>
<dbReference type="AlphaFoldDB" id="A0A0E9QNW6"/>
<reference evidence="1" key="1">
    <citation type="submission" date="2014-11" db="EMBL/GenBank/DDBJ databases">
        <authorList>
            <person name="Amaro Gonzalez C."/>
        </authorList>
    </citation>
    <scope>NUCLEOTIDE SEQUENCE</scope>
</reference>
<dbReference type="EMBL" id="GBXM01090400">
    <property type="protein sequence ID" value="JAH18177.1"/>
    <property type="molecule type" value="Transcribed_RNA"/>
</dbReference>
<name>A0A0E9QNW6_ANGAN</name>